<accession>A0A3P3DKZ9</accession>
<feature type="chain" id="PRO_5018184750" description="Lipoprotein" evidence="1">
    <location>
        <begin position="24"/>
        <end position="234"/>
    </location>
</feature>
<evidence type="ECO:0000313" key="3">
    <source>
        <dbReference type="Proteomes" id="UP000282125"/>
    </source>
</evidence>
<dbReference type="Proteomes" id="UP000282125">
    <property type="component" value="Unassembled WGS sequence"/>
</dbReference>
<comment type="caution">
    <text evidence="2">The sequence shown here is derived from an EMBL/GenBank/DDBJ whole genome shotgun (WGS) entry which is preliminary data.</text>
</comment>
<dbReference type="EMBL" id="RRAZ01000013">
    <property type="protein sequence ID" value="RRH74416.1"/>
    <property type="molecule type" value="Genomic_DNA"/>
</dbReference>
<evidence type="ECO:0000256" key="1">
    <source>
        <dbReference type="SAM" id="SignalP"/>
    </source>
</evidence>
<gene>
    <name evidence="2" type="ORF">EG244_10000</name>
</gene>
<protein>
    <recommendedName>
        <fullName evidence="4">Lipoprotein</fullName>
    </recommendedName>
</protein>
<proteinExistence type="predicted"/>
<dbReference type="PROSITE" id="PS51257">
    <property type="entry name" value="PROKAR_LIPOPROTEIN"/>
    <property type="match status" value="1"/>
</dbReference>
<keyword evidence="3" id="KW-1185">Reference proteome</keyword>
<dbReference type="AlphaFoldDB" id="A0A3P3DKZ9"/>
<feature type="signal peptide" evidence="1">
    <location>
        <begin position="1"/>
        <end position="23"/>
    </location>
</feature>
<name>A0A3P3DKZ9_9RHOB</name>
<organism evidence="2 3">
    <name type="scientific">Falsigemmobacter faecalis</name>
    <dbReference type="NCBI Taxonomy" id="2488730"/>
    <lineage>
        <taxon>Bacteria</taxon>
        <taxon>Pseudomonadati</taxon>
        <taxon>Pseudomonadota</taxon>
        <taxon>Alphaproteobacteria</taxon>
        <taxon>Rhodobacterales</taxon>
        <taxon>Paracoccaceae</taxon>
        <taxon>Falsigemmobacter</taxon>
    </lineage>
</organism>
<dbReference type="RefSeq" id="WP_124964875.1">
    <property type="nucleotide sequence ID" value="NZ_RRAZ01000013.1"/>
</dbReference>
<evidence type="ECO:0000313" key="2">
    <source>
        <dbReference type="EMBL" id="RRH74416.1"/>
    </source>
</evidence>
<sequence length="234" mass="24859">MIKVSPIFAALLLAGCVSTTQPAQTTAPAGTASNIAERAGYASAQGQRNASRANYDSAVDAGIAAGMTRDMGGAGLALGVLGWLASSPDNMWADPSLLITARPGTDRNALATRYGEMVYRATGHQLERSGYTRVTNPSNPTTVTFIQPGCKMTSRGHYEQNCSRTYWVSVIPTKDANTLKLMPGSNTNLGDLETFNRRVMAQAPNELSLFIPAKKVSGRVQPARVIHKGKETAV</sequence>
<evidence type="ECO:0008006" key="4">
    <source>
        <dbReference type="Google" id="ProtNLM"/>
    </source>
</evidence>
<reference evidence="2 3" key="1">
    <citation type="submission" date="2018-11" db="EMBL/GenBank/DDBJ databases">
        <title>Gemmobacter sp. nov., YIM 102744-1 draft genome.</title>
        <authorList>
            <person name="Li G."/>
            <person name="Jiang Y."/>
        </authorList>
    </citation>
    <scope>NUCLEOTIDE SEQUENCE [LARGE SCALE GENOMIC DNA]</scope>
    <source>
        <strain evidence="2 3">YIM 102744-1</strain>
    </source>
</reference>
<keyword evidence="1" id="KW-0732">Signal</keyword>